<dbReference type="SUPFAM" id="SSF103473">
    <property type="entry name" value="MFS general substrate transporter"/>
    <property type="match status" value="1"/>
</dbReference>
<feature type="transmembrane region" description="Helical" evidence="7">
    <location>
        <begin position="307"/>
        <end position="329"/>
    </location>
</feature>
<organism evidence="9 10">
    <name type="scientific">Streptomyces camponoticapitis</name>
    <dbReference type="NCBI Taxonomy" id="1616125"/>
    <lineage>
        <taxon>Bacteria</taxon>
        <taxon>Bacillati</taxon>
        <taxon>Actinomycetota</taxon>
        <taxon>Actinomycetes</taxon>
        <taxon>Kitasatosporales</taxon>
        <taxon>Streptomycetaceae</taxon>
        <taxon>Streptomyces</taxon>
    </lineage>
</organism>
<dbReference type="RefSeq" id="WP_189111444.1">
    <property type="nucleotide sequence ID" value="NZ_BMMV01000033.1"/>
</dbReference>
<dbReference type="InterPro" id="IPR005829">
    <property type="entry name" value="Sugar_transporter_CS"/>
</dbReference>
<feature type="transmembrane region" description="Helical" evidence="7">
    <location>
        <begin position="250"/>
        <end position="271"/>
    </location>
</feature>
<evidence type="ECO:0000313" key="9">
    <source>
        <dbReference type="EMBL" id="GGK26415.1"/>
    </source>
</evidence>
<dbReference type="CDD" id="cd17473">
    <property type="entry name" value="MFS_arabinose_efflux_permease_like"/>
    <property type="match status" value="1"/>
</dbReference>
<comment type="caution">
    <text evidence="9">The sequence shown here is derived from an EMBL/GenBank/DDBJ whole genome shotgun (WGS) entry which is preliminary data.</text>
</comment>
<dbReference type="InterPro" id="IPR036259">
    <property type="entry name" value="MFS_trans_sf"/>
</dbReference>
<keyword evidence="3 7" id="KW-0812">Transmembrane</keyword>
<feature type="domain" description="Major facilitator superfamily (MFS) profile" evidence="8">
    <location>
        <begin position="19"/>
        <end position="394"/>
    </location>
</feature>
<dbReference type="Proteomes" id="UP000660265">
    <property type="component" value="Unassembled WGS sequence"/>
</dbReference>
<comment type="subcellular location">
    <subcellularLocation>
        <location evidence="1">Cell membrane</location>
        <topology evidence="1">Multi-pass membrane protein</topology>
    </subcellularLocation>
</comment>
<dbReference type="InterPro" id="IPR050189">
    <property type="entry name" value="MFS_Efflux_Transporters"/>
</dbReference>
<protein>
    <submittedName>
        <fullName evidence="9">MFS transporter</fullName>
    </submittedName>
</protein>
<evidence type="ECO:0000259" key="8">
    <source>
        <dbReference type="PROSITE" id="PS50850"/>
    </source>
</evidence>
<dbReference type="Gene3D" id="1.20.1250.20">
    <property type="entry name" value="MFS general substrate transporter like domains"/>
    <property type="match status" value="1"/>
</dbReference>
<keyword evidence="2" id="KW-1003">Cell membrane</keyword>
<evidence type="ECO:0000313" key="10">
    <source>
        <dbReference type="Proteomes" id="UP000660265"/>
    </source>
</evidence>
<evidence type="ECO:0000256" key="7">
    <source>
        <dbReference type="SAM" id="Phobius"/>
    </source>
</evidence>
<dbReference type="PANTHER" id="PTHR43124">
    <property type="entry name" value="PURINE EFFLUX PUMP PBUE"/>
    <property type="match status" value="1"/>
</dbReference>
<feature type="transmembrane region" description="Helical" evidence="7">
    <location>
        <begin position="150"/>
        <end position="168"/>
    </location>
</feature>
<dbReference type="InterPro" id="IPR020846">
    <property type="entry name" value="MFS_dom"/>
</dbReference>
<feature type="transmembrane region" description="Helical" evidence="7">
    <location>
        <begin position="84"/>
        <end position="103"/>
    </location>
</feature>
<dbReference type="Pfam" id="PF07690">
    <property type="entry name" value="MFS_1"/>
    <property type="match status" value="1"/>
</dbReference>
<feature type="transmembrane region" description="Helical" evidence="7">
    <location>
        <begin position="218"/>
        <end position="238"/>
    </location>
</feature>
<feature type="transmembrane region" description="Helical" evidence="7">
    <location>
        <begin position="50"/>
        <end position="72"/>
    </location>
</feature>
<dbReference type="PROSITE" id="PS00217">
    <property type="entry name" value="SUGAR_TRANSPORT_2"/>
    <property type="match status" value="1"/>
</dbReference>
<keyword evidence="4 7" id="KW-1133">Transmembrane helix</keyword>
<keyword evidence="5 7" id="KW-0472">Membrane</keyword>
<evidence type="ECO:0000256" key="5">
    <source>
        <dbReference type="ARBA" id="ARBA00023136"/>
    </source>
</evidence>
<gene>
    <name evidence="9" type="ORF">GCM10011583_67980</name>
</gene>
<name>A0ABQ2EUJ5_9ACTN</name>
<sequence length="423" mass="43047">MTAKGQARTGTTGTIGRAAPAVLLFASTLTVMAGTVLVPVLALIRDDLGIGSTAAGLLLTAHALSIAVAGPLAGWSIDRWGLRAPLVTGLLVYGLAGGAGLFVESYTALIISRLVFGVGAAAVFTGSTVALLTLYQGAERDRVIGRRSTAISFGGIVWPLLGGALGGISWHSPFAVYLVGLPVGVAMLWVLPSVPAAERGAGRGNTVRLLRLLPVRVWGLYAVSFVSSLLLYVLAVFLPQRLAQVGVERPFLVACYTMATSLSGAVAGLVYVRLRRRFDYAGLLRVAAAAWVAGLLVAGTAQHVAPLAAAPALFGLGMGVAVPTLTVLIGEGAPPGTRARATALSGTAAFTGQFVSPLLVWPLVGATSLRAGFLAAALLAGAVLLAVGAVRPAPPLVTAGAFHPDRHRPTRPVAGLEKNGDAA</sequence>
<dbReference type="PANTHER" id="PTHR43124:SF3">
    <property type="entry name" value="CHLORAMPHENICOL EFFLUX PUMP RV0191"/>
    <property type="match status" value="1"/>
</dbReference>
<dbReference type="EMBL" id="BMMV01000033">
    <property type="protein sequence ID" value="GGK26415.1"/>
    <property type="molecule type" value="Genomic_DNA"/>
</dbReference>
<keyword evidence="10" id="KW-1185">Reference proteome</keyword>
<evidence type="ECO:0000256" key="2">
    <source>
        <dbReference type="ARBA" id="ARBA00022475"/>
    </source>
</evidence>
<evidence type="ECO:0000256" key="3">
    <source>
        <dbReference type="ARBA" id="ARBA00022692"/>
    </source>
</evidence>
<feature type="transmembrane region" description="Helical" evidence="7">
    <location>
        <begin position="283"/>
        <end position="301"/>
    </location>
</feature>
<feature type="transmembrane region" description="Helical" evidence="7">
    <location>
        <begin position="370"/>
        <end position="390"/>
    </location>
</feature>
<reference evidence="10" key="1">
    <citation type="journal article" date="2019" name="Int. J. Syst. Evol. Microbiol.">
        <title>The Global Catalogue of Microorganisms (GCM) 10K type strain sequencing project: providing services to taxonomists for standard genome sequencing and annotation.</title>
        <authorList>
            <consortium name="The Broad Institute Genomics Platform"/>
            <consortium name="The Broad Institute Genome Sequencing Center for Infectious Disease"/>
            <person name="Wu L."/>
            <person name="Ma J."/>
        </authorList>
    </citation>
    <scope>NUCLEOTIDE SEQUENCE [LARGE SCALE GENOMIC DNA]</scope>
    <source>
        <strain evidence="10">CGMCC 4.7275</strain>
    </source>
</reference>
<feature type="transmembrane region" description="Helical" evidence="7">
    <location>
        <begin position="115"/>
        <end position="138"/>
    </location>
</feature>
<dbReference type="PROSITE" id="PS50850">
    <property type="entry name" value="MFS"/>
    <property type="match status" value="1"/>
</dbReference>
<feature type="transmembrane region" description="Helical" evidence="7">
    <location>
        <begin position="174"/>
        <end position="197"/>
    </location>
</feature>
<proteinExistence type="predicted"/>
<evidence type="ECO:0000256" key="6">
    <source>
        <dbReference type="SAM" id="MobiDB-lite"/>
    </source>
</evidence>
<accession>A0ABQ2EUJ5</accession>
<evidence type="ECO:0000256" key="4">
    <source>
        <dbReference type="ARBA" id="ARBA00022989"/>
    </source>
</evidence>
<evidence type="ECO:0000256" key="1">
    <source>
        <dbReference type="ARBA" id="ARBA00004651"/>
    </source>
</evidence>
<feature type="transmembrane region" description="Helical" evidence="7">
    <location>
        <begin position="21"/>
        <end position="44"/>
    </location>
</feature>
<dbReference type="InterPro" id="IPR011701">
    <property type="entry name" value="MFS"/>
</dbReference>
<feature type="region of interest" description="Disordered" evidence="6">
    <location>
        <begin position="403"/>
        <end position="423"/>
    </location>
</feature>
<feature type="transmembrane region" description="Helical" evidence="7">
    <location>
        <begin position="341"/>
        <end position="364"/>
    </location>
</feature>